<evidence type="ECO:0000313" key="2">
    <source>
        <dbReference type="EMBL" id="JAD15184.1"/>
    </source>
</evidence>
<feature type="compositionally biased region" description="Pro residues" evidence="1">
    <location>
        <begin position="86"/>
        <end position="96"/>
    </location>
</feature>
<feature type="compositionally biased region" description="Basic residues" evidence="1">
    <location>
        <begin position="154"/>
        <end position="165"/>
    </location>
</feature>
<dbReference type="EMBL" id="GBRH01282711">
    <property type="protein sequence ID" value="JAD15184.1"/>
    <property type="molecule type" value="Transcribed_RNA"/>
</dbReference>
<feature type="region of interest" description="Disordered" evidence="1">
    <location>
        <begin position="78"/>
        <end position="165"/>
    </location>
</feature>
<name>A0A0A8XNQ8_ARUDO</name>
<organism evidence="2">
    <name type="scientific">Arundo donax</name>
    <name type="common">Giant reed</name>
    <name type="synonym">Donax arundinaceus</name>
    <dbReference type="NCBI Taxonomy" id="35708"/>
    <lineage>
        <taxon>Eukaryota</taxon>
        <taxon>Viridiplantae</taxon>
        <taxon>Streptophyta</taxon>
        <taxon>Embryophyta</taxon>
        <taxon>Tracheophyta</taxon>
        <taxon>Spermatophyta</taxon>
        <taxon>Magnoliopsida</taxon>
        <taxon>Liliopsida</taxon>
        <taxon>Poales</taxon>
        <taxon>Poaceae</taxon>
        <taxon>PACMAD clade</taxon>
        <taxon>Arundinoideae</taxon>
        <taxon>Arundineae</taxon>
        <taxon>Arundo</taxon>
    </lineage>
</organism>
<proteinExistence type="predicted"/>
<evidence type="ECO:0000256" key="1">
    <source>
        <dbReference type="SAM" id="MobiDB-lite"/>
    </source>
</evidence>
<dbReference type="AlphaFoldDB" id="A0A0A8XNQ8"/>
<protein>
    <submittedName>
        <fullName evidence="2">Uncharacterized protein</fullName>
    </submittedName>
</protein>
<sequence>MTSIITTGSTRGYILFLQDSLLHCFRLPASVGTAFAPHAPQNFAVLCHSSSARACPAMASSPMASLSLQSVATMSVLKSTNADPSSAPPALAPSPSPTSTAQYAAASLPSPSPCAPRKTKASGGTPGTREGESHARRQAGAADEGGGSGDRASGRPRRKGRILDR</sequence>
<reference evidence="2" key="2">
    <citation type="journal article" date="2015" name="Data Brief">
        <title>Shoot transcriptome of the giant reed, Arundo donax.</title>
        <authorList>
            <person name="Barrero R.A."/>
            <person name="Guerrero F.D."/>
            <person name="Moolhuijzen P."/>
            <person name="Goolsby J.A."/>
            <person name="Tidwell J."/>
            <person name="Bellgard S.E."/>
            <person name="Bellgard M.I."/>
        </authorList>
    </citation>
    <scope>NUCLEOTIDE SEQUENCE</scope>
    <source>
        <tissue evidence="2">Shoot tissue taken approximately 20 cm above the soil surface</tissue>
    </source>
</reference>
<reference evidence="2" key="1">
    <citation type="submission" date="2014-09" db="EMBL/GenBank/DDBJ databases">
        <authorList>
            <person name="Magalhaes I.L.F."/>
            <person name="Oliveira U."/>
            <person name="Santos F.R."/>
            <person name="Vidigal T.H.D.A."/>
            <person name="Brescovit A.D."/>
            <person name="Santos A.J."/>
        </authorList>
    </citation>
    <scope>NUCLEOTIDE SEQUENCE</scope>
    <source>
        <tissue evidence="2">Shoot tissue taken approximately 20 cm above the soil surface</tissue>
    </source>
</reference>
<feature type="compositionally biased region" description="Low complexity" evidence="1">
    <location>
        <begin position="97"/>
        <end position="109"/>
    </location>
</feature>
<accession>A0A0A8XNQ8</accession>